<dbReference type="Proteomes" id="UP000271162">
    <property type="component" value="Unassembled WGS sequence"/>
</dbReference>
<dbReference type="STRING" id="27835.A0A0N4XXI6"/>
<evidence type="ECO:0000313" key="12">
    <source>
        <dbReference type="Proteomes" id="UP000271162"/>
    </source>
</evidence>
<keyword evidence="8" id="KW-0406">Ion transport</keyword>
<dbReference type="PROSITE" id="PS50850">
    <property type="entry name" value="MFS"/>
    <property type="match status" value="1"/>
</dbReference>
<keyword evidence="4 8" id="KW-0812">Transmembrane</keyword>
<feature type="transmembrane region" description="Helical" evidence="8">
    <location>
        <begin position="214"/>
        <end position="241"/>
    </location>
</feature>
<dbReference type="Gene3D" id="3.30.420.10">
    <property type="entry name" value="Ribonuclease H-like superfamily/Ribonuclease H"/>
    <property type="match status" value="1"/>
</dbReference>
<protein>
    <recommendedName>
        <fullName evidence="8">Solute carrier organic anion transporter family member</fullName>
    </recommendedName>
</protein>
<feature type="domain" description="Kazal-like" evidence="10">
    <location>
        <begin position="446"/>
        <end position="501"/>
    </location>
</feature>
<dbReference type="GO" id="GO:0006811">
    <property type="term" value="P:monoatomic ion transport"/>
    <property type="evidence" value="ECO:0007669"/>
    <property type="project" value="UniProtKB-KW"/>
</dbReference>
<feature type="transmembrane region" description="Helical" evidence="8">
    <location>
        <begin position="402"/>
        <end position="421"/>
    </location>
</feature>
<dbReference type="OMA" id="GFAAFMP"/>
<evidence type="ECO:0000259" key="9">
    <source>
        <dbReference type="PROSITE" id="PS50850"/>
    </source>
</evidence>
<dbReference type="InterPro" id="IPR020846">
    <property type="entry name" value="MFS_dom"/>
</dbReference>
<comment type="similarity">
    <text evidence="2 8">Belongs to the organo anion transporter (TC 2.A.60) family.</text>
</comment>
<dbReference type="PANTHER" id="PTHR11388">
    <property type="entry name" value="ORGANIC ANION TRANSPORTER"/>
    <property type="match status" value="1"/>
</dbReference>
<proteinExistence type="inferred from homology"/>
<evidence type="ECO:0000256" key="4">
    <source>
        <dbReference type="ARBA" id="ARBA00022692"/>
    </source>
</evidence>
<accession>A0A0N4XXI6</accession>
<feature type="transmembrane region" description="Helical" evidence="8">
    <location>
        <begin position="46"/>
        <end position="66"/>
    </location>
</feature>
<feature type="transmembrane region" description="Helical" evidence="8">
    <location>
        <begin position="527"/>
        <end position="548"/>
    </location>
</feature>
<feature type="domain" description="Major facilitator superfamily (MFS) profile" evidence="9">
    <location>
        <begin position="47"/>
        <end position="645"/>
    </location>
</feature>
<dbReference type="InterPro" id="IPR004156">
    <property type="entry name" value="OATP"/>
</dbReference>
<evidence type="ECO:0000256" key="6">
    <source>
        <dbReference type="ARBA" id="ARBA00023136"/>
    </source>
</evidence>
<keyword evidence="12" id="KW-1185">Reference proteome</keyword>
<organism evidence="13">
    <name type="scientific">Nippostrongylus brasiliensis</name>
    <name type="common">Rat hookworm</name>
    <dbReference type="NCBI Taxonomy" id="27835"/>
    <lineage>
        <taxon>Eukaryota</taxon>
        <taxon>Metazoa</taxon>
        <taxon>Ecdysozoa</taxon>
        <taxon>Nematoda</taxon>
        <taxon>Chromadorea</taxon>
        <taxon>Rhabditida</taxon>
        <taxon>Rhabditina</taxon>
        <taxon>Rhabditomorpha</taxon>
        <taxon>Strongyloidea</taxon>
        <taxon>Heligmosomidae</taxon>
        <taxon>Nippostrongylus</taxon>
    </lineage>
</organism>
<keyword evidence="8" id="KW-0813">Transport</keyword>
<dbReference type="PROSITE" id="PS51465">
    <property type="entry name" value="KAZAL_2"/>
    <property type="match status" value="1"/>
</dbReference>
<gene>
    <name evidence="11" type="ORF">NBR_LOCUS7706</name>
</gene>
<evidence type="ECO:0000256" key="1">
    <source>
        <dbReference type="ARBA" id="ARBA00004651"/>
    </source>
</evidence>
<comment type="subcellular location">
    <subcellularLocation>
        <location evidence="1 8">Cell membrane</location>
        <topology evidence="1 8">Multi-pass membrane protein</topology>
    </subcellularLocation>
</comment>
<dbReference type="AlphaFoldDB" id="A0A0N4XXI6"/>
<dbReference type="InterPro" id="IPR002350">
    <property type="entry name" value="Kazal_dom"/>
</dbReference>
<dbReference type="PANTHER" id="PTHR11388:SF100">
    <property type="entry name" value="SOLUTE CARRIER ORGANIC ANION TRANSPORTER FAMILY MEMBER 4A1"/>
    <property type="match status" value="1"/>
</dbReference>
<feature type="transmembrane region" description="Helical" evidence="8">
    <location>
        <begin position="367"/>
        <end position="390"/>
    </location>
</feature>
<dbReference type="InterPro" id="IPR036397">
    <property type="entry name" value="RNaseH_sf"/>
</dbReference>
<feature type="transmembrane region" description="Helical" evidence="8">
    <location>
        <begin position="86"/>
        <end position="107"/>
    </location>
</feature>
<dbReference type="EMBL" id="UYSL01019917">
    <property type="protein sequence ID" value="VDL71295.1"/>
    <property type="molecule type" value="Genomic_DNA"/>
</dbReference>
<reference evidence="11 12" key="2">
    <citation type="submission" date="2018-11" db="EMBL/GenBank/DDBJ databases">
        <authorList>
            <consortium name="Pathogen Informatics"/>
        </authorList>
    </citation>
    <scope>NUCLEOTIDE SEQUENCE [LARGE SCALE GENOMIC DNA]</scope>
</reference>
<evidence type="ECO:0000256" key="5">
    <source>
        <dbReference type="ARBA" id="ARBA00022989"/>
    </source>
</evidence>
<feature type="transmembrane region" description="Helical" evidence="8">
    <location>
        <begin position="177"/>
        <end position="202"/>
    </location>
</feature>
<dbReference type="CDD" id="cd17403">
    <property type="entry name" value="MFS_SLCO4_OATP4"/>
    <property type="match status" value="1"/>
</dbReference>
<reference evidence="13" key="1">
    <citation type="submission" date="2016-04" db="UniProtKB">
        <authorList>
            <consortium name="WormBaseParasite"/>
        </authorList>
    </citation>
    <scope>IDENTIFICATION</scope>
</reference>
<evidence type="ECO:0000259" key="10">
    <source>
        <dbReference type="PROSITE" id="PS51465"/>
    </source>
</evidence>
<evidence type="ECO:0000256" key="3">
    <source>
        <dbReference type="ARBA" id="ARBA00022475"/>
    </source>
</evidence>
<dbReference type="FunFam" id="1.20.1250.20:FF:000663">
    <property type="entry name" value="Solute carrier organic anion transporter family member"/>
    <property type="match status" value="1"/>
</dbReference>
<feature type="transmembrane region" description="Helical" evidence="8">
    <location>
        <begin position="261"/>
        <end position="285"/>
    </location>
</feature>
<dbReference type="SUPFAM" id="SSF103473">
    <property type="entry name" value="MFS general substrate transporter"/>
    <property type="match status" value="1"/>
</dbReference>
<keyword evidence="3" id="KW-1003">Cell membrane</keyword>
<feature type="transmembrane region" description="Helical" evidence="8">
    <location>
        <begin position="333"/>
        <end position="355"/>
    </location>
</feature>
<keyword evidence="7" id="KW-1015">Disulfide bond</keyword>
<evidence type="ECO:0000256" key="8">
    <source>
        <dbReference type="RuleBase" id="RU362056"/>
    </source>
</evidence>
<evidence type="ECO:0000256" key="2">
    <source>
        <dbReference type="ARBA" id="ARBA00009657"/>
    </source>
</evidence>
<dbReference type="Gene3D" id="1.20.1250.20">
    <property type="entry name" value="MFS general substrate transporter like domains"/>
    <property type="match status" value="1"/>
</dbReference>
<feature type="transmembrane region" description="Helical" evidence="8">
    <location>
        <begin position="114"/>
        <end position="136"/>
    </location>
</feature>
<name>A0A0N4XXI6_NIPBR</name>
<evidence type="ECO:0000313" key="11">
    <source>
        <dbReference type="EMBL" id="VDL71295.1"/>
    </source>
</evidence>
<dbReference type="GO" id="GO:0015347">
    <property type="term" value="F:sodium-independent organic anion transmembrane transporter activity"/>
    <property type="evidence" value="ECO:0007669"/>
    <property type="project" value="TreeGrafter"/>
</dbReference>
<dbReference type="Pfam" id="PF03137">
    <property type="entry name" value="OATP"/>
    <property type="match status" value="1"/>
</dbReference>
<keyword evidence="5 8" id="KW-1133">Transmembrane helix</keyword>
<dbReference type="WBParaSite" id="NBR_0000770501-mRNA-1">
    <property type="protein sequence ID" value="NBR_0000770501-mRNA-1"/>
    <property type="gene ID" value="NBR_0000770501"/>
</dbReference>
<feature type="transmembrane region" description="Helical" evidence="8">
    <location>
        <begin position="615"/>
        <end position="638"/>
    </location>
</feature>
<dbReference type="GO" id="GO:0003676">
    <property type="term" value="F:nucleic acid binding"/>
    <property type="evidence" value="ECO:0007669"/>
    <property type="project" value="InterPro"/>
</dbReference>
<feature type="transmembrane region" description="Helical" evidence="8">
    <location>
        <begin position="569"/>
        <end position="590"/>
    </location>
</feature>
<dbReference type="InterPro" id="IPR036259">
    <property type="entry name" value="MFS_trans_sf"/>
</dbReference>
<evidence type="ECO:0000313" key="13">
    <source>
        <dbReference type="WBParaSite" id="NBR_0000770501-mRNA-1"/>
    </source>
</evidence>
<dbReference type="NCBIfam" id="TIGR00805">
    <property type="entry name" value="oat"/>
    <property type="match status" value="1"/>
</dbReference>
<sequence>MDHYRDKFDTSDEELRDRSIDEDEKLLCGYGSCTPSWLQHFHNAKWLLLMLGICAFIQSFVVNAIFPVGLSTLEKRFKMTSTHTGIISSWYDFAVLLVVFPVCHWGNSGHKGRWIGWGGVVMALGSLICALPHWLVSPYKPEHSELNVTDFGQCMLRDLEHETCSGSVPLASYLNPYFLIFVLGQTLHGVGSTPLFSIGTTFIDENVSQKASPVYLAVHAVLTSFGPVIGVFVGGFLLNIYDDFDRVDHPPIARSDPRWIGAWWVGFLASSISALVIAFPILAFARELPEAKRHRAKDVNQVHAVNANVNEKAPKEAKKLPIVIMKICRNPTFIVCIVIGIFESIIINGFAAFMPKILETLLSTTPILASYLSSVVIFAAAAGVMVGGMVIRKLKLQVGGMLKMIVCCHVIALIFTTGLLVHCPQRSFVGINTEYDDLEIHTNIEHSVKTECNAECSCKNEWNPVCEQKTGRMYFSPCYAGCRDKKVENGTTSWSDCSCLQQNFTHGHKVQHADELKGGYCSIDCGYNVYILMVTLFITVVASFASGIPTQQIMLRVVPFDQRTLALGINWTFLRLLGFIPGGILFGMMIDIACLDWEVSCGHRQSCRVYDPLKLSWTITAVAIVCKLLSILATVLGYMTYRPTDLDNGISIRSVDSHGALHLVVNDDRPPEDYGKGQDNASVHASKSTIQWLNFRSTPLLGGPACTPNLNPVENIWGILVRQMYRDGSQFNNVEQL</sequence>
<evidence type="ECO:0000256" key="7">
    <source>
        <dbReference type="ARBA" id="ARBA00023157"/>
    </source>
</evidence>
<dbReference type="GO" id="GO:0016323">
    <property type="term" value="C:basolateral plasma membrane"/>
    <property type="evidence" value="ECO:0007669"/>
    <property type="project" value="TreeGrafter"/>
</dbReference>
<dbReference type="GO" id="GO:0043252">
    <property type="term" value="P:sodium-independent organic anion transport"/>
    <property type="evidence" value="ECO:0007669"/>
    <property type="project" value="TreeGrafter"/>
</dbReference>
<keyword evidence="6 8" id="KW-0472">Membrane</keyword>